<dbReference type="InterPro" id="IPR028150">
    <property type="entry name" value="Lustrin_cystein"/>
</dbReference>
<dbReference type="SUPFAM" id="SSF57362">
    <property type="entry name" value="BPTI-like"/>
    <property type="match status" value="2"/>
</dbReference>
<feature type="domain" description="BPTI/Kunitz inhibitor" evidence="1">
    <location>
        <begin position="1"/>
        <end position="30"/>
    </location>
</feature>
<evidence type="ECO:0000313" key="3">
    <source>
        <dbReference type="WBParaSite" id="Hba_18182"/>
    </source>
</evidence>
<evidence type="ECO:0000313" key="2">
    <source>
        <dbReference type="Proteomes" id="UP000095283"/>
    </source>
</evidence>
<evidence type="ECO:0000259" key="1">
    <source>
        <dbReference type="PROSITE" id="PS50279"/>
    </source>
</evidence>
<dbReference type="GO" id="GO:0004867">
    <property type="term" value="F:serine-type endopeptidase inhibitor activity"/>
    <property type="evidence" value="ECO:0007669"/>
    <property type="project" value="InterPro"/>
</dbReference>
<dbReference type="InterPro" id="IPR036880">
    <property type="entry name" value="Kunitz_BPTI_sf"/>
</dbReference>
<dbReference type="SMART" id="SM00131">
    <property type="entry name" value="KU"/>
    <property type="match status" value="1"/>
</dbReference>
<keyword evidence="2" id="KW-1185">Reference proteome</keyword>
<dbReference type="PANTHER" id="PTHR46339:SF1">
    <property type="entry name" value="BPTI_KUNITZ INHIBITOR DOMAIN-CONTAINING PROTEIN"/>
    <property type="match status" value="1"/>
</dbReference>
<reference evidence="3" key="1">
    <citation type="submission" date="2016-11" db="UniProtKB">
        <authorList>
            <consortium name="WormBaseParasite"/>
        </authorList>
    </citation>
    <scope>IDENTIFICATION</scope>
</reference>
<dbReference type="Proteomes" id="UP000095283">
    <property type="component" value="Unplaced"/>
</dbReference>
<name>A0A1I7XK92_HETBA</name>
<dbReference type="WBParaSite" id="Hba_18182">
    <property type="protein sequence ID" value="Hba_18182"/>
    <property type="gene ID" value="Hba_18182"/>
</dbReference>
<accession>A0A1I7XK92</accession>
<dbReference type="InterPro" id="IPR006150">
    <property type="entry name" value="Cys_repeat_1"/>
</dbReference>
<proteinExistence type="predicted"/>
<dbReference type="InterPro" id="IPR053014">
    <property type="entry name" value="Cuticle_assoc_divergent"/>
</dbReference>
<sequence length="165" mass="17734">MTKLCEQFVYFGSGGNRNNFLTLEECQTQCPESPNPCAVAVNSYNIQCSPGITSCGAGSYCHIGAVVQTTVCCPKPSHLDRCQQPLNVGIGNANLPRWYFNQLTQQCQSCVYRGLQVNPCKNGSPFRSQGVTVHCSATNPFVCPAGHYCHIGADTQTSVCCQAVG</sequence>
<dbReference type="SMART" id="SM00289">
    <property type="entry name" value="WR1"/>
    <property type="match status" value="2"/>
</dbReference>
<dbReference type="PROSITE" id="PS50279">
    <property type="entry name" value="BPTI_KUNITZ_2"/>
    <property type="match status" value="1"/>
</dbReference>
<protein>
    <submittedName>
        <fullName evidence="3">BPTI/Kunitz inhibitor domain-containing protein</fullName>
    </submittedName>
</protein>
<dbReference type="PANTHER" id="PTHR46339">
    <property type="entry name" value="PROTEIN CBG15282-RELATED"/>
    <property type="match status" value="1"/>
</dbReference>
<dbReference type="CDD" id="cd00109">
    <property type="entry name" value="Kunitz-type"/>
    <property type="match status" value="1"/>
</dbReference>
<dbReference type="Gene3D" id="4.10.410.10">
    <property type="entry name" value="Pancreatic trypsin inhibitor Kunitz domain"/>
    <property type="match status" value="2"/>
</dbReference>
<dbReference type="AlphaFoldDB" id="A0A1I7XK92"/>
<dbReference type="Pfam" id="PF14625">
    <property type="entry name" value="Lustrin_cystein"/>
    <property type="match status" value="1"/>
</dbReference>
<dbReference type="Pfam" id="PF00014">
    <property type="entry name" value="Kunitz_BPTI"/>
    <property type="match status" value="2"/>
</dbReference>
<dbReference type="InterPro" id="IPR002223">
    <property type="entry name" value="Kunitz_BPTI"/>
</dbReference>
<organism evidence="2 3">
    <name type="scientific">Heterorhabditis bacteriophora</name>
    <name type="common">Entomopathogenic nematode worm</name>
    <dbReference type="NCBI Taxonomy" id="37862"/>
    <lineage>
        <taxon>Eukaryota</taxon>
        <taxon>Metazoa</taxon>
        <taxon>Ecdysozoa</taxon>
        <taxon>Nematoda</taxon>
        <taxon>Chromadorea</taxon>
        <taxon>Rhabditida</taxon>
        <taxon>Rhabditina</taxon>
        <taxon>Rhabditomorpha</taxon>
        <taxon>Strongyloidea</taxon>
        <taxon>Heterorhabditidae</taxon>
        <taxon>Heterorhabditis</taxon>
    </lineage>
</organism>